<gene>
    <name evidence="1" type="ORF">OGH68_00020</name>
</gene>
<organism evidence="1 2">
    <name type="scientific">Streptomyces peucetius</name>
    <dbReference type="NCBI Taxonomy" id="1950"/>
    <lineage>
        <taxon>Bacteria</taxon>
        <taxon>Bacillati</taxon>
        <taxon>Actinomycetota</taxon>
        <taxon>Actinomycetes</taxon>
        <taxon>Kitasatosporales</taxon>
        <taxon>Streptomycetaceae</taxon>
        <taxon>Streptomyces</taxon>
    </lineage>
</organism>
<sequence>MRVTAGLSFVCRANLEPFSMSVGRRIIPIMVHAFPLTLPASVVNAHRVDLTAKPSDGLHFTVFDVGSAPFGDTYVLGGVRRYRTSPESPRDPAEENFTYGFITRYSADGSPVDTALFAQPHPDGSPSAIPEAGDMTLAVLPDGTVALSQSPGSTFLLSANLSRVLEAWRMPFGYSIEEKGPGDPYAVSLSVTPSGRLLGVTSEYGLSNWAGAQPNIVALSEPGSSLAPGAKATLQAIASLDDRTARQTEADLRPHVRFQGAPVGGDNRPSPSLTKLVSSYARSPYEYSDCTLGRPAPLGDDLFVVPVFSRIYRSGNRGGAFTFALLDDRGRLAGRLEGMDLYKDSPFTGFCFTVVTDPHRARAFHLNRYGLYAWGADGQLRAGMSTEDTALKALTHFALMDCTPAGELLLVHRTQNLVLHVPIPEDLDELQRVVETALKTYRTQRTALKKRFAPVNWHWVEQSARVHRL</sequence>
<evidence type="ECO:0000313" key="1">
    <source>
        <dbReference type="EMBL" id="UYQ60030.1"/>
    </source>
</evidence>
<dbReference type="RefSeq" id="WP_264241175.1">
    <property type="nucleotide sequence ID" value="NZ_CP107567.1"/>
</dbReference>
<reference evidence="1" key="1">
    <citation type="submission" date="2022-10" db="EMBL/GenBank/DDBJ databases">
        <title>Cytochrome P450 Catalyzes Benzene Ring Formation in the Biosynthesis of Trialkyl-Substituted Aromatic Polyketides.</title>
        <authorList>
            <person name="Zhao E."/>
            <person name="Ge H."/>
        </authorList>
    </citation>
    <scope>NUCLEOTIDE SEQUENCE</scope>
    <source>
        <strain evidence="1">NA0869</strain>
    </source>
</reference>
<proteinExistence type="predicted"/>
<evidence type="ECO:0000313" key="2">
    <source>
        <dbReference type="Proteomes" id="UP001163878"/>
    </source>
</evidence>
<accession>A0ABY6I157</accession>
<keyword evidence="2" id="KW-1185">Reference proteome</keyword>
<dbReference type="Proteomes" id="UP001163878">
    <property type="component" value="Chromosome"/>
</dbReference>
<name>A0ABY6I157_STRPE</name>
<dbReference type="EMBL" id="CP107567">
    <property type="protein sequence ID" value="UYQ60030.1"/>
    <property type="molecule type" value="Genomic_DNA"/>
</dbReference>
<protein>
    <submittedName>
        <fullName evidence="1">Uncharacterized protein</fullName>
    </submittedName>
</protein>